<accession>A0A434AVT6</accession>
<dbReference type="InterPro" id="IPR052927">
    <property type="entry name" value="DCC_oxidoreductase"/>
</dbReference>
<reference evidence="1 2" key="1">
    <citation type="submission" date="2018-11" db="EMBL/GenBank/DDBJ databases">
        <title>Parancylomarina longa gen. nov., sp. nov., isolated from sediments of southern Okinawa.</title>
        <authorList>
            <person name="Fu T."/>
        </authorList>
    </citation>
    <scope>NUCLEOTIDE SEQUENCE [LARGE SCALE GENOMIC DNA]</scope>
    <source>
        <strain evidence="1 2">T3-2 S1-C</strain>
    </source>
</reference>
<dbReference type="OrthoDB" id="9785438at2"/>
<dbReference type="PANTHER" id="PTHR33639:SF2">
    <property type="entry name" value="DUF393 DOMAIN-CONTAINING PROTEIN"/>
    <property type="match status" value="1"/>
</dbReference>
<evidence type="ECO:0000313" key="1">
    <source>
        <dbReference type="EMBL" id="RUT78602.1"/>
    </source>
</evidence>
<gene>
    <name evidence="1" type="ORF">DLK05_07115</name>
</gene>
<dbReference type="RefSeq" id="WP_127343301.1">
    <property type="nucleotide sequence ID" value="NZ_RJJX01000007.1"/>
</dbReference>
<sequence length="140" mass="16809">MQEFTSHNNITKPVVLFDGLCNLCSTAVQFILTYNKKQNLFFASLQSDFAQELLTQYKVESRMDTVIFIEDQQVYQKSAAAFQISKHLVYPWKAFYYFRYIPKFLSDWIYLRIANNRYSWFGKKSVCMVPQPEWKHRFLE</sequence>
<protein>
    <submittedName>
        <fullName evidence="1">Thiol-disulfide oxidoreductase DCC family protein</fullName>
    </submittedName>
</protein>
<dbReference type="Pfam" id="PF04134">
    <property type="entry name" value="DCC1-like"/>
    <property type="match status" value="1"/>
</dbReference>
<comment type="caution">
    <text evidence="1">The sequence shown here is derived from an EMBL/GenBank/DDBJ whole genome shotgun (WGS) entry which is preliminary data.</text>
</comment>
<organism evidence="1 2">
    <name type="scientific">Ancylomarina longa</name>
    <dbReference type="NCBI Taxonomy" id="2487017"/>
    <lineage>
        <taxon>Bacteria</taxon>
        <taxon>Pseudomonadati</taxon>
        <taxon>Bacteroidota</taxon>
        <taxon>Bacteroidia</taxon>
        <taxon>Marinilabiliales</taxon>
        <taxon>Marinifilaceae</taxon>
        <taxon>Ancylomarina</taxon>
    </lineage>
</organism>
<dbReference type="PANTHER" id="PTHR33639">
    <property type="entry name" value="THIOL-DISULFIDE OXIDOREDUCTASE DCC"/>
    <property type="match status" value="1"/>
</dbReference>
<name>A0A434AVT6_9BACT</name>
<keyword evidence="2" id="KW-1185">Reference proteome</keyword>
<evidence type="ECO:0000313" key="2">
    <source>
        <dbReference type="Proteomes" id="UP000282985"/>
    </source>
</evidence>
<dbReference type="EMBL" id="RJJX01000007">
    <property type="protein sequence ID" value="RUT78602.1"/>
    <property type="molecule type" value="Genomic_DNA"/>
</dbReference>
<dbReference type="Proteomes" id="UP000282985">
    <property type="component" value="Unassembled WGS sequence"/>
</dbReference>
<dbReference type="AlphaFoldDB" id="A0A434AVT6"/>
<dbReference type="GO" id="GO:0015035">
    <property type="term" value="F:protein-disulfide reductase activity"/>
    <property type="evidence" value="ECO:0007669"/>
    <property type="project" value="InterPro"/>
</dbReference>
<dbReference type="InterPro" id="IPR007263">
    <property type="entry name" value="DCC1-like"/>
</dbReference>
<proteinExistence type="predicted"/>